<organism evidence="1 2">
    <name type="scientific">Nephila pilipes</name>
    <name type="common">Giant wood spider</name>
    <name type="synonym">Nephila maculata</name>
    <dbReference type="NCBI Taxonomy" id="299642"/>
    <lineage>
        <taxon>Eukaryota</taxon>
        <taxon>Metazoa</taxon>
        <taxon>Ecdysozoa</taxon>
        <taxon>Arthropoda</taxon>
        <taxon>Chelicerata</taxon>
        <taxon>Arachnida</taxon>
        <taxon>Araneae</taxon>
        <taxon>Araneomorphae</taxon>
        <taxon>Entelegynae</taxon>
        <taxon>Araneoidea</taxon>
        <taxon>Nephilidae</taxon>
        <taxon>Nephila</taxon>
    </lineage>
</organism>
<dbReference type="AlphaFoldDB" id="A0A8X6TBM8"/>
<evidence type="ECO:0000313" key="2">
    <source>
        <dbReference type="Proteomes" id="UP000887013"/>
    </source>
</evidence>
<gene>
    <name evidence="1" type="ORF">NPIL_569131</name>
</gene>
<evidence type="ECO:0000313" key="1">
    <source>
        <dbReference type="EMBL" id="GFS91035.1"/>
    </source>
</evidence>
<reference evidence="1" key="1">
    <citation type="submission" date="2020-08" db="EMBL/GenBank/DDBJ databases">
        <title>Multicomponent nature underlies the extraordinary mechanical properties of spider dragline silk.</title>
        <authorList>
            <person name="Kono N."/>
            <person name="Nakamura H."/>
            <person name="Mori M."/>
            <person name="Yoshida Y."/>
            <person name="Ohtoshi R."/>
            <person name="Malay A.D."/>
            <person name="Moran D.A.P."/>
            <person name="Tomita M."/>
            <person name="Numata K."/>
            <person name="Arakawa K."/>
        </authorList>
    </citation>
    <scope>NUCLEOTIDE SEQUENCE</scope>
</reference>
<comment type="caution">
    <text evidence="1">The sequence shown here is derived from an EMBL/GenBank/DDBJ whole genome shotgun (WGS) entry which is preliminary data.</text>
</comment>
<name>A0A8X6TBM8_NEPPI</name>
<dbReference type="EMBL" id="BMAW01099649">
    <property type="protein sequence ID" value="GFS91035.1"/>
    <property type="molecule type" value="Genomic_DNA"/>
</dbReference>
<sequence length="112" mass="12290">MLIMGPVPLERPLFKDSVKRGGSDMSIVKSSSLFAAYSCMMHPSIENINVFDIGSLKEKTVKDILTEAKVLHDRISIPMSRICDNETSAQIRIPFENSVGNGFVSISIDSDA</sequence>
<accession>A0A8X6TBM8</accession>
<dbReference type="Proteomes" id="UP000887013">
    <property type="component" value="Unassembled WGS sequence"/>
</dbReference>
<keyword evidence="2" id="KW-1185">Reference proteome</keyword>
<proteinExistence type="predicted"/>
<protein>
    <submittedName>
        <fullName evidence="1">Uncharacterized protein</fullName>
    </submittedName>
</protein>